<dbReference type="PROSITE" id="PS51186">
    <property type="entry name" value="GNAT"/>
    <property type="match status" value="1"/>
</dbReference>
<dbReference type="eggNOG" id="COG0456">
    <property type="taxonomic scope" value="Bacteria"/>
</dbReference>
<comment type="caution">
    <text evidence="4">The sequence shown here is derived from an EMBL/GenBank/DDBJ whole genome shotgun (WGS) entry which is preliminary data.</text>
</comment>
<dbReference type="STRING" id="1009370.ALO_00715"/>
<evidence type="ECO:0000313" key="4">
    <source>
        <dbReference type="EMBL" id="EGO65898.1"/>
    </source>
</evidence>
<feature type="domain" description="N-acetyltransferase" evidence="3">
    <location>
        <begin position="8"/>
        <end position="177"/>
    </location>
</feature>
<keyword evidence="1 4" id="KW-0808">Transferase</keyword>
<organism evidence="4 5">
    <name type="scientific">Acetonema longum DSM 6540</name>
    <dbReference type="NCBI Taxonomy" id="1009370"/>
    <lineage>
        <taxon>Bacteria</taxon>
        <taxon>Bacillati</taxon>
        <taxon>Bacillota</taxon>
        <taxon>Negativicutes</taxon>
        <taxon>Acetonemataceae</taxon>
        <taxon>Acetonema</taxon>
    </lineage>
</organism>
<dbReference type="CDD" id="cd04301">
    <property type="entry name" value="NAT_SF"/>
    <property type="match status" value="1"/>
</dbReference>
<protein>
    <submittedName>
        <fullName evidence="4">Acetyltransferase</fullName>
    </submittedName>
</protein>
<dbReference type="EMBL" id="AFGF01000007">
    <property type="protein sequence ID" value="EGO65898.1"/>
    <property type="molecule type" value="Genomic_DNA"/>
</dbReference>
<evidence type="ECO:0000256" key="1">
    <source>
        <dbReference type="ARBA" id="ARBA00022679"/>
    </source>
</evidence>
<sequence length="338" mass="39420">MTQSMSGVEIKKIRYRDLKAWENLFAATFKDDVLPANINLHIRRIRQYYGILRPLSQIFPSVRNYFNIYIITVNGQIGGFFQVSYMNSRQLHLDYITVSKSYRSRGIGAWTIQKLLERAQKNALDVVLEVKADNPAYWLYKRLGFSPQARILHYEKEFARRGVSLVAPHVPGLRKLEDRDRSRLHKLYLNSVPRRIQRHILRDQGQTHSSLFQRNLEWFKNRLMKTAKQEYAVEVGGSIIAILEIRSYPRDATHNINLRLDKNYESLRKPLMQYAVFLLQKQYSKGRVHTTVYDDSAAKQLTLDKLGFKLGATYSLMVHTASTPLSEPKPCLKERTCP</sequence>
<dbReference type="PANTHER" id="PTHR43800:SF1">
    <property type="entry name" value="PEPTIDYL-LYSINE N-ACETYLTRANSFERASE YJAB"/>
    <property type="match status" value="1"/>
</dbReference>
<evidence type="ECO:0000313" key="5">
    <source>
        <dbReference type="Proteomes" id="UP000003240"/>
    </source>
</evidence>
<dbReference type="Gene3D" id="3.40.630.30">
    <property type="match status" value="2"/>
</dbReference>
<dbReference type="Proteomes" id="UP000003240">
    <property type="component" value="Unassembled WGS sequence"/>
</dbReference>
<dbReference type="SUPFAM" id="SSF55729">
    <property type="entry name" value="Acyl-CoA N-acyltransferases (Nat)"/>
    <property type="match status" value="1"/>
</dbReference>
<dbReference type="Pfam" id="PF00583">
    <property type="entry name" value="Acetyltransf_1"/>
    <property type="match status" value="1"/>
</dbReference>
<keyword evidence="2" id="KW-0012">Acyltransferase</keyword>
<dbReference type="PANTHER" id="PTHR43800">
    <property type="entry name" value="PEPTIDYL-LYSINE N-ACETYLTRANSFERASE YJAB"/>
    <property type="match status" value="1"/>
</dbReference>
<reference evidence="4 5" key="1">
    <citation type="journal article" date="2011" name="EMBO J.">
        <title>Structural diversity of bacterial flagellar motors.</title>
        <authorList>
            <person name="Chen S."/>
            <person name="Beeby M."/>
            <person name="Murphy G.E."/>
            <person name="Leadbetter J.R."/>
            <person name="Hendrixson D.R."/>
            <person name="Briegel A."/>
            <person name="Li Z."/>
            <person name="Shi J."/>
            <person name="Tocheva E.I."/>
            <person name="Muller A."/>
            <person name="Dobro M.J."/>
            <person name="Jensen G.J."/>
        </authorList>
    </citation>
    <scope>NUCLEOTIDE SEQUENCE [LARGE SCALE GENOMIC DNA]</scope>
    <source>
        <strain evidence="4 5">DSM 6540</strain>
    </source>
</reference>
<accession>F7NDN6</accession>
<proteinExistence type="predicted"/>
<dbReference type="AlphaFoldDB" id="F7NDN6"/>
<dbReference type="InterPro" id="IPR016181">
    <property type="entry name" value="Acyl_CoA_acyltransferase"/>
</dbReference>
<gene>
    <name evidence="4" type="ORF">ALO_00715</name>
</gene>
<dbReference type="RefSeq" id="WP_004573057.1">
    <property type="nucleotide sequence ID" value="NZ_AFGF01000007.1"/>
</dbReference>
<dbReference type="GO" id="GO:0016747">
    <property type="term" value="F:acyltransferase activity, transferring groups other than amino-acyl groups"/>
    <property type="evidence" value="ECO:0007669"/>
    <property type="project" value="InterPro"/>
</dbReference>
<dbReference type="InterPro" id="IPR000182">
    <property type="entry name" value="GNAT_dom"/>
</dbReference>
<evidence type="ECO:0000259" key="3">
    <source>
        <dbReference type="PROSITE" id="PS51186"/>
    </source>
</evidence>
<evidence type="ECO:0000256" key="2">
    <source>
        <dbReference type="ARBA" id="ARBA00023315"/>
    </source>
</evidence>
<dbReference type="OrthoDB" id="156739at2"/>
<keyword evidence="5" id="KW-1185">Reference proteome</keyword>
<name>F7NDN6_9FIRM</name>